<dbReference type="EC" id="2.7.7.9" evidence="2 6"/>
<dbReference type="PANTHER" id="PTHR43197">
    <property type="entry name" value="UTP--GLUCOSE-1-PHOSPHATE URIDYLYLTRANSFERASE"/>
    <property type="match status" value="1"/>
</dbReference>
<proteinExistence type="inferred from homology"/>
<evidence type="ECO:0000256" key="4">
    <source>
        <dbReference type="ARBA" id="ARBA00022695"/>
    </source>
</evidence>
<dbReference type="Proteomes" id="UP000310334">
    <property type="component" value="Unassembled WGS sequence"/>
</dbReference>
<dbReference type="Pfam" id="PF00483">
    <property type="entry name" value="NTP_transferase"/>
    <property type="match status" value="1"/>
</dbReference>
<sequence length="297" mass="32881">MKIRKAIIPAAGLGTRFLPATKAQPKEMLPIVDKPTIQYIVEEAIRSGIEDILIISGRGKRAIEDHFDKSYELEETLLKKEKYDRLAEIQAISNLANIHYIRQKEPLGLGHAIHCASSFIGNEPFAVLLGDDIVKAETPCLKQLIDVFDKYQTSVLGVQDVDRNEVSKYGIINPLSNKSLEEGVLSLSSVVEKPAIDEAPSNYAIMGRYILTPDIFDILATLSPGAGNEIQLTDAIEKLNEKETVLAYNFSGKRYDVGDKFGFVKATIDFALERPDLSADVKTYLRDVVMANDPIPS</sequence>
<dbReference type="OrthoDB" id="9803871at2"/>
<evidence type="ECO:0000313" key="9">
    <source>
        <dbReference type="Proteomes" id="UP000310334"/>
    </source>
</evidence>
<comment type="caution">
    <text evidence="8">The sequence shown here is derived from an EMBL/GenBank/DDBJ whole genome shotgun (WGS) entry which is preliminary data.</text>
</comment>
<organism evidence="8 9">
    <name type="scientific">Metabacillus sediminilitoris</name>
    <dbReference type="NCBI Taxonomy" id="2567941"/>
    <lineage>
        <taxon>Bacteria</taxon>
        <taxon>Bacillati</taxon>
        <taxon>Bacillota</taxon>
        <taxon>Bacilli</taxon>
        <taxon>Bacillales</taxon>
        <taxon>Bacillaceae</taxon>
        <taxon>Metabacillus</taxon>
    </lineage>
</organism>
<keyword evidence="4 6" id="KW-0548">Nucleotidyltransferase</keyword>
<dbReference type="AlphaFoldDB" id="A0A4S4BT78"/>
<comment type="similarity">
    <text evidence="1 6">Belongs to the UDPGP type 2 family.</text>
</comment>
<feature type="domain" description="Nucleotidyl transferase" evidence="7">
    <location>
        <begin position="5"/>
        <end position="267"/>
    </location>
</feature>
<dbReference type="EMBL" id="SSNT01000012">
    <property type="protein sequence ID" value="THF78273.1"/>
    <property type="molecule type" value="Genomic_DNA"/>
</dbReference>
<dbReference type="Gene3D" id="3.90.550.10">
    <property type="entry name" value="Spore Coat Polysaccharide Biosynthesis Protein SpsA, Chain A"/>
    <property type="match status" value="1"/>
</dbReference>
<comment type="catalytic activity">
    <reaction evidence="5 6">
        <text>alpha-D-glucose 1-phosphate + UTP + H(+) = UDP-alpha-D-glucose + diphosphate</text>
        <dbReference type="Rhea" id="RHEA:19889"/>
        <dbReference type="ChEBI" id="CHEBI:15378"/>
        <dbReference type="ChEBI" id="CHEBI:33019"/>
        <dbReference type="ChEBI" id="CHEBI:46398"/>
        <dbReference type="ChEBI" id="CHEBI:58601"/>
        <dbReference type="ChEBI" id="CHEBI:58885"/>
        <dbReference type="EC" id="2.7.7.9"/>
    </reaction>
</comment>
<reference evidence="8 9" key="1">
    <citation type="submission" date="2019-04" db="EMBL/GenBank/DDBJ databases">
        <title>Bacillus sediminilitoris sp. nov., isolated from a tidal flat sediment on the East China Sea.</title>
        <authorList>
            <person name="Wei Y."/>
            <person name="Mao H."/>
            <person name="Fang J."/>
        </authorList>
    </citation>
    <scope>NUCLEOTIDE SEQUENCE [LARGE SCALE GENOMIC DNA]</scope>
    <source>
        <strain evidence="8 9">DSL-17</strain>
    </source>
</reference>
<dbReference type="SUPFAM" id="SSF53448">
    <property type="entry name" value="Nucleotide-diphospho-sugar transferases"/>
    <property type="match status" value="1"/>
</dbReference>
<evidence type="ECO:0000256" key="5">
    <source>
        <dbReference type="ARBA" id="ARBA00048128"/>
    </source>
</evidence>
<dbReference type="InterPro" id="IPR005835">
    <property type="entry name" value="NTP_transferase_dom"/>
</dbReference>
<dbReference type="GO" id="GO:0006011">
    <property type="term" value="P:UDP-alpha-D-glucose metabolic process"/>
    <property type="evidence" value="ECO:0007669"/>
    <property type="project" value="InterPro"/>
</dbReference>
<protein>
    <recommendedName>
        <fullName evidence="2 6">UTP--glucose-1-phosphate uridylyltransferase</fullName>
        <ecNumber evidence="2 6">2.7.7.9</ecNumber>
    </recommendedName>
    <alternativeName>
        <fullName evidence="6">UDP-glucose pyrophosphorylase</fullName>
    </alternativeName>
</protein>
<dbReference type="RefSeq" id="WP_136356028.1">
    <property type="nucleotide sequence ID" value="NZ_CP046266.1"/>
</dbReference>
<keyword evidence="3 6" id="KW-0808">Transferase</keyword>
<evidence type="ECO:0000259" key="7">
    <source>
        <dbReference type="Pfam" id="PF00483"/>
    </source>
</evidence>
<accession>A0A4S4BT78</accession>
<name>A0A4S4BT78_9BACI</name>
<evidence type="ECO:0000256" key="6">
    <source>
        <dbReference type="RuleBase" id="RU361259"/>
    </source>
</evidence>
<keyword evidence="9" id="KW-1185">Reference proteome</keyword>
<evidence type="ECO:0000313" key="8">
    <source>
        <dbReference type="EMBL" id="THF78273.1"/>
    </source>
</evidence>
<evidence type="ECO:0000256" key="3">
    <source>
        <dbReference type="ARBA" id="ARBA00022679"/>
    </source>
</evidence>
<evidence type="ECO:0000256" key="1">
    <source>
        <dbReference type="ARBA" id="ARBA00006890"/>
    </source>
</evidence>
<evidence type="ECO:0000256" key="2">
    <source>
        <dbReference type="ARBA" id="ARBA00012415"/>
    </source>
</evidence>
<dbReference type="NCBIfam" id="TIGR01099">
    <property type="entry name" value="galU"/>
    <property type="match status" value="1"/>
</dbReference>
<dbReference type="InterPro" id="IPR005771">
    <property type="entry name" value="GalU_uridylyltTrfase_bac/arc"/>
</dbReference>
<gene>
    <name evidence="8" type="primary">galU</name>
    <name evidence="8" type="ORF">E6W99_17120</name>
</gene>
<dbReference type="PANTHER" id="PTHR43197:SF1">
    <property type="entry name" value="UTP--GLUCOSE-1-PHOSPHATE URIDYLYLTRANSFERASE"/>
    <property type="match status" value="1"/>
</dbReference>
<dbReference type="GO" id="GO:0003983">
    <property type="term" value="F:UTP:glucose-1-phosphate uridylyltransferase activity"/>
    <property type="evidence" value="ECO:0007669"/>
    <property type="project" value="UniProtKB-EC"/>
</dbReference>
<dbReference type="InterPro" id="IPR029044">
    <property type="entry name" value="Nucleotide-diphossugar_trans"/>
</dbReference>
<dbReference type="CDD" id="cd02541">
    <property type="entry name" value="UGPase_prokaryotic"/>
    <property type="match status" value="1"/>
</dbReference>